<dbReference type="GO" id="GO:0003723">
    <property type="term" value="F:RNA binding"/>
    <property type="evidence" value="ECO:0007669"/>
    <property type="project" value="UniProtKB-KW"/>
</dbReference>
<proteinExistence type="inferred from homology"/>
<dbReference type="GO" id="GO:0031380">
    <property type="term" value="C:nuclear RNA-directed RNA polymerase complex"/>
    <property type="evidence" value="ECO:0007669"/>
    <property type="project" value="TreeGrafter"/>
</dbReference>
<feature type="domain" description="RDRP core" evidence="11">
    <location>
        <begin position="244"/>
        <end position="857"/>
    </location>
</feature>
<dbReference type="PANTHER" id="PTHR23079:SF56">
    <property type="entry name" value="RNA-DEPENDENT RNA POLYMERASE 3-RELATED"/>
    <property type="match status" value="1"/>
</dbReference>
<evidence type="ECO:0000259" key="13">
    <source>
        <dbReference type="Pfam" id="PF26252"/>
    </source>
</evidence>
<evidence type="ECO:0000256" key="2">
    <source>
        <dbReference type="ARBA" id="ARBA00022484"/>
    </source>
</evidence>
<gene>
    <name evidence="15" type="ORF">GA_TR15884_c1_g1_i1_g.49699</name>
</gene>
<dbReference type="Pfam" id="PF26249">
    <property type="entry name" value="4HB_RdRP3_N"/>
    <property type="match status" value="1"/>
</dbReference>
<evidence type="ECO:0000313" key="15">
    <source>
        <dbReference type="EMBL" id="JAU24227.1"/>
    </source>
</evidence>
<reference evidence="15" key="1">
    <citation type="submission" date="2016-07" db="EMBL/GenBank/DDBJ databases">
        <title>De novo transcriptome assembly of four accessions of the metal hyperaccumulator plant Noccaea caerulescens.</title>
        <authorList>
            <person name="Blande D."/>
            <person name="Halimaa P."/>
            <person name="Tervahauta A.I."/>
            <person name="Aarts M.G."/>
            <person name="Karenlampi S.O."/>
        </authorList>
    </citation>
    <scope>NUCLEOTIDE SEQUENCE</scope>
</reference>
<dbReference type="InterPro" id="IPR057596">
    <property type="entry name" value="RDRP_core"/>
</dbReference>
<dbReference type="Pfam" id="PF26252">
    <property type="entry name" value="RdRP_helical"/>
    <property type="match status" value="1"/>
</dbReference>
<dbReference type="PANTHER" id="PTHR23079">
    <property type="entry name" value="RNA-DEPENDENT RNA POLYMERASE"/>
    <property type="match status" value="1"/>
</dbReference>
<dbReference type="AlphaFoldDB" id="A0A1J3DWC0"/>
<feature type="domain" description="RDRP C-terminal head" evidence="14">
    <location>
        <begin position="874"/>
        <end position="995"/>
    </location>
</feature>
<comment type="catalytic activity">
    <reaction evidence="7 9">
        <text>RNA(n) + a ribonucleoside 5'-triphosphate = RNA(n+1) + diphosphate</text>
        <dbReference type="Rhea" id="RHEA:21248"/>
        <dbReference type="Rhea" id="RHEA-COMP:14527"/>
        <dbReference type="Rhea" id="RHEA-COMP:17342"/>
        <dbReference type="ChEBI" id="CHEBI:33019"/>
        <dbReference type="ChEBI" id="CHEBI:61557"/>
        <dbReference type="ChEBI" id="CHEBI:140395"/>
        <dbReference type="EC" id="2.7.7.48"/>
    </reaction>
</comment>
<dbReference type="InterPro" id="IPR058752">
    <property type="entry name" value="RDRP_C_head"/>
</dbReference>
<comment type="similarity">
    <text evidence="1 9">Belongs to the RdRP family.</text>
</comment>
<keyword evidence="3 9" id="KW-0808">Transferase</keyword>
<evidence type="ECO:0000256" key="6">
    <source>
        <dbReference type="ARBA" id="ARBA00023158"/>
    </source>
</evidence>
<protein>
    <recommendedName>
        <fullName evidence="9">RNA-dependent RNA polymerase</fullName>
        <ecNumber evidence="9">2.7.7.48</ecNumber>
    </recommendedName>
</protein>
<keyword evidence="2 9" id="KW-0696">RNA-directed RNA polymerase</keyword>
<keyword evidence="5 9" id="KW-0694">RNA-binding</keyword>
<dbReference type="EC" id="2.7.7.48" evidence="9"/>
<feature type="region of interest" description="Disordered" evidence="10">
    <location>
        <begin position="110"/>
        <end position="150"/>
    </location>
</feature>
<dbReference type="EMBL" id="GEVI01008093">
    <property type="protein sequence ID" value="JAU24227.1"/>
    <property type="molecule type" value="Transcribed_RNA"/>
</dbReference>
<evidence type="ECO:0000256" key="3">
    <source>
        <dbReference type="ARBA" id="ARBA00022679"/>
    </source>
</evidence>
<evidence type="ECO:0000256" key="9">
    <source>
        <dbReference type="RuleBase" id="RU363098"/>
    </source>
</evidence>
<dbReference type="Pfam" id="PF05183">
    <property type="entry name" value="RdRP"/>
    <property type="match status" value="1"/>
</dbReference>
<dbReference type="InterPro" id="IPR058697">
    <property type="entry name" value="RDRP3-5_N"/>
</dbReference>
<dbReference type="Pfam" id="PF26253">
    <property type="entry name" value="RdRP_head"/>
    <property type="match status" value="1"/>
</dbReference>
<keyword evidence="6 9" id="KW-0943">RNA-mediated gene silencing</keyword>
<evidence type="ECO:0000259" key="12">
    <source>
        <dbReference type="Pfam" id="PF26249"/>
    </source>
</evidence>
<sequence length="1004" mass="114022">MDVRWQREREREKREEKKKLMTTPYRNGGGEACSPSEIALPGRVETLLERIYRAHNVPPVKVEIRRILSSISEELAVETLSKVCNAKDVKRTLGGFIIFLLGKAGVTVNASPAQSPSTPGKRTCRSFQGGTSLDSEAPSPKLLRREEDNGGSKQIPQLVALGELEFKKVFLLLSYIGGKSPAEVISADEIRQYKDLPMAAYETAVWLRLGQKHCSQKERRLSLEWDSGKTHYYQCHVAPDGSHRLKGPIMENTGTHLHKVLGDDNVLTVKFADVPDEATYCNGNYSAYKRIAKNGIMLGLRRYQFFVFKDGGKEEKKKDFSTKGVKCYFIRTDSTASVDMRNPYVFSGKSIHEARMHFMHVHTLPSLAKYMARFSLILSKTKTLEVDVTRIRFDHIDDIHCRGRDNKDVLDKDGKPRIHSDGTGYISEDLARVCPTDIYKGKRIRGYNTQGTSGKEPPLLIQFRMFNDGHAVKGTFLLNKKLPPRTVQVRPSMVKVYKDPALSDFTTFNSLEVVNTSNAPRRTKLSRNLVALLSYGGVPNEFFLEILRNTLEESKTIFYSIDAALRAATNYGEMDDYNALQMIISDIPLDEPHLKDHLYTLLKTERNDLKAGRLLVTESYYLMGTVDPTGKLKENEVCVILESGQISGDVLVYRNPGLHFGDIHVLKATYVKALEEYVGNSKYAVFFSQKGPRSLGDEIAGGDFDGDMYFISRNPKLLEHFKPSEPWVSSSPPSKIYTGSKPSELPPEVLEELLFNMFLKARFHSRNVVGAAADSWLTIMDRYLMLGDVNAKEKTERKKMMLKAIDIYYDALDAPKNGATVNLPLDLKFDIFPHYMERKNKKEFKSTSILGLIYDTVIAQNAEGPPPFEIKKLPCFEDEPVSEFHKEKCGQWFEDYKKEMTQALNNKDESAAKKSAANEVIQRYKQMFYGAACFQESKRSMDELYPEALALYNIVYDHAIMWNKVGNCRFVWRVAGPVLCKIYQEKMQEKTFPCSFSFIKKLYG</sequence>
<dbReference type="GO" id="GO:0003968">
    <property type="term" value="F:RNA-directed RNA polymerase activity"/>
    <property type="evidence" value="ECO:0007669"/>
    <property type="project" value="UniProtKB-KW"/>
</dbReference>
<dbReference type="InterPro" id="IPR007855">
    <property type="entry name" value="RDRP"/>
</dbReference>
<dbReference type="InterPro" id="IPR058751">
    <property type="entry name" value="RDRP_helical"/>
</dbReference>
<dbReference type="GO" id="GO:0030422">
    <property type="term" value="P:siRNA processing"/>
    <property type="evidence" value="ECO:0007669"/>
    <property type="project" value="TreeGrafter"/>
</dbReference>
<keyword evidence="4 9" id="KW-0548">Nucleotidyltransferase</keyword>
<evidence type="ECO:0000256" key="10">
    <source>
        <dbReference type="SAM" id="MobiDB-lite"/>
    </source>
</evidence>
<organism evidence="15">
    <name type="scientific">Noccaea caerulescens</name>
    <name type="common">Alpine penny-cress</name>
    <name type="synonym">Thlaspi caerulescens</name>
    <dbReference type="NCBI Taxonomy" id="107243"/>
    <lineage>
        <taxon>Eukaryota</taxon>
        <taxon>Viridiplantae</taxon>
        <taxon>Streptophyta</taxon>
        <taxon>Embryophyta</taxon>
        <taxon>Tracheophyta</taxon>
        <taxon>Spermatophyta</taxon>
        <taxon>Magnoliopsida</taxon>
        <taxon>eudicotyledons</taxon>
        <taxon>Gunneridae</taxon>
        <taxon>Pentapetalae</taxon>
        <taxon>rosids</taxon>
        <taxon>malvids</taxon>
        <taxon>Brassicales</taxon>
        <taxon>Brassicaceae</taxon>
        <taxon>Coluteocarpeae</taxon>
        <taxon>Noccaea</taxon>
    </lineage>
</organism>
<evidence type="ECO:0000256" key="8">
    <source>
        <dbReference type="ARBA" id="ARBA00093763"/>
    </source>
</evidence>
<comment type="function">
    <text evidence="8 9">Probably involved in the RNA silencing pathway and required for the generation of small interfering RNAs (siRNAs).</text>
</comment>
<evidence type="ECO:0000259" key="14">
    <source>
        <dbReference type="Pfam" id="PF26253"/>
    </source>
</evidence>
<feature type="domain" description="RDRP helical" evidence="13">
    <location>
        <begin position="156"/>
        <end position="222"/>
    </location>
</feature>
<evidence type="ECO:0000256" key="1">
    <source>
        <dbReference type="ARBA" id="ARBA00005762"/>
    </source>
</evidence>
<evidence type="ECO:0000256" key="7">
    <source>
        <dbReference type="ARBA" id="ARBA00048744"/>
    </source>
</evidence>
<accession>A0A1J3DWC0</accession>
<name>A0A1J3DWC0_NOCCA</name>
<evidence type="ECO:0000259" key="11">
    <source>
        <dbReference type="Pfam" id="PF05183"/>
    </source>
</evidence>
<feature type="compositionally biased region" description="Polar residues" evidence="10">
    <location>
        <begin position="110"/>
        <end position="134"/>
    </location>
</feature>
<evidence type="ECO:0000256" key="5">
    <source>
        <dbReference type="ARBA" id="ARBA00022884"/>
    </source>
</evidence>
<feature type="domain" description="RDRP3-5 N-terminal" evidence="12">
    <location>
        <begin position="36"/>
        <end position="112"/>
    </location>
</feature>
<evidence type="ECO:0000256" key="4">
    <source>
        <dbReference type="ARBA" id="ARBA00022695"/>
    </source>
</evidence>